<keyword evidence="13" id="KW-0175">Coiled coil</keyword>
<evidence type="ECO:0000256" key="13">
    <source>
        <dbReference type="SAM" id="Coils"/>
    </source>
</evidence>
<protein>
    <recommendedName>
        <fullName evidence="3">histidine kinase</fullName>
        <ecNumber evidence="3">2.7.13.3</ecNumber>
    </recommendedName>
</protein>
<keyword evidence="14" id="KW-0472">Membrane</keyword>
<evidence type="ECO:0000256" key="14">
    <source>
        <dbReference type="SAM" id="Phobius"/>
    </source>
</evidence>
<dbReference type="PANTHER" id="PTHR43065:SF46">
    <property type="entry name" value="C4-DICARBOXYLATE TRANSPORT SENSOR PROTEIN DCTB"/>
    <property type="match status" value="1"/>
</dbReference>
<evidence type="ECO:0000256" key="10">
    <source>
        <dbReference type="ARBA" id="ARBA00022840"/>
    </source>
</evidence>
<proteinExistence type="predicted"/>
<dbReference type="Gene3D" id="3.30.565.10">
    <property type="entry name" value="Histidine kinase-like ATPase, C-terminal domain"/>
    <property type="match status" value="1"/>
</dbReference>
<dbReference type="SUPFAM" id="SSF55874">
    <property type="entry name" value="ATPase domain of HSP90 chaperone/DNA topoisomerase II/histidine kinase"/>
    <property type="match status" value="1"/>
</dbReference>
<gene>
    <name evidence="16" type="ORF">PQJ73_16225</name>
</gene>
<evidence type="ECO:0000313" key="16">
    <source>
        <dbReference type="EMBL" id="MDC7787240.1"/>
    </source>
</evidence>
<dbReference type="InterPro" id="IPR003594">
    <property type="entry name" value="HATPase_dom"/>
</dbReference>
<dbReference type="PRINTS" id="PR00344">
    <property type="entry name" value="BCTRLSENSOR"/>
</dbReference>
<dbReference type="InterPro" id="IPR005467">
    <property type="entry name" value="His_kinase_dom"/>
</dbReference>
<dbReference type="InterPro" id="IPR036097">
    <property type="entry name" value="HisK_dim/P_sf"/>
</dbReference>
<dbReference type="SMART" id="SM00387">
    <property type="entry name" value="HATPase_c"/>
    <property type="match status" value="1"/>
</dbReference>
<evidence type="ECO:0000256" key="7">
    <source>
        <dbReference type="ARBA" id="ARBA00022692"/>
    </source>
</evidence>
<dbReference type="EMBL" id="JAQQLI010000025">
    <property type="protein sequence ID" value="MDC7787240.1"/>
    <property type="molecule type" value="Genomic_DNA"/>
</dbReference>
<keyword evidence="4" id="KW-1003">Cell membrane</keyword>
<evidence type="ECO:0000259" key="15">
    <source>
        <dbReference type="PROSITE" id="PS50109"/>
    </source>
</evidence>
<feature type="domain" description="Histidine kinase" evidence="15">
    <location>
        <begin position="433"/>
        <end position="646"/>
    </location>
</feature>
<keyword evidence="12" id="KW-0902">Two-component regulatory system</keyword>
<dbReference type="InterPro" id="IPR036890">
    <property type="entry name" value="HATPase_C_sf"/>
</dbReference>
<dbReference type="Gene3D" id="3.30.450.20">
    <property type="entry name" value="PAS domain"/>
    <property type="match status" value="2"/>
</dbReference>
<dbReference type="EC" id="2.7.13.3" evidence="3"/>
<dbReference type="InterPro" id="IPR017055">
    <property type="entry name" value="Sig_transdc_His_kinase_DctB"/>
</dbReference>
<dbReference type="PANTHER" id="PTHR43065">
    <property type="entry name" value="SENSOR HISTIDINE KINASE"/>
    <property type="match status" value="1"/>
</dbReference>
<keyword evidence="5" id="KW-0597">Phosphoprotein</keyword>
<feature type="coiled-coil region" evidence="13">
    <location>
        <begin position="362"/>
        <end position="417"/>
    </location>
</feature>
<evidence type="ECO:0000256" key="3">
    <source>
        <dbReference type="ARBA" id="ARBA00012438"/>
    </source>
</evidence>
<dbReference type="SUPFAM" id="SSF103190">
    <property type="entry name" value="Sensory domain-like"/>
    <property type="match status" value="1"/>
</dbReference>
<dbReference type="Gene3D" id="1.10.287.130">
    <property type="match status" value="1"/>
</dbReference>
<keyword evidence="6" id="KW-0808">Transferase</keyword>
<dbReference type="InterPro" id="IPR004358">
    <property type="entry name" value="Sig_transdc_His_kin-like_C"/>
</dbReference>
<evidence type="ECO:0000256" key="1">
    <source>
        <dbReference type="ARBA" id="ARBA00000085"/>
    </source>
</evidence>
<organism evidence="16 17">
    <name type="scientific">Rhodoplanes tepidamans</name>
    <name type="common">Rhodoplanes cryptolactis</name>
    <dbReference type="NCBI Taxonomy" id="200616"/>
    <lineage>
        <taxon>Bacteria</taxon>
        <taxon>Pseudomonadati</taxon>
        <taxon>Pseudomonadota</taxon>
        <taxon>Alphaproteobacteria</taxon>
        <taxon>Hyphomicrobiales</taxon>
        <taxon>Nitrobacteraceae</taxon>
        <taxon>Rhodoplanes</taxon>
    </lineage>
</organism>
<dbReference type="Proteomes" id="UP001165652">
    <property type="component" value="Unassembled WGS sequence"/>
</dbReference>
<sequence length="650" mass="69385">MGTAAASPSAAASRSAPRAARPGTVARRLGVAVLAAAVTVAIAGVVYMRDLEGSIRALRGSADHRLDLYAGSLEREIEKYARFPYVVGLHPDVVARLRGPADAALARRVDRYLETLNRRIGTAVVYVLDRTGRVVAASNWNEPDSFVGLDLSYRPYYRNTAIDRVERFYGIGTSGNRPGYYLATAVHENGVVVGTSVVKIDLEQLEQSWSAAESPAILTDEHGVISLSSVEAWKYGTLQPLDPAASRDIAEARQYHDRALAPIGMTVVKTLDATARIVDLPGQSGSGQSGSGPAGAGGRVFAISGLFLAQARMLTEAPWRLTVFSDLREAVDLARTRAVLAGLGVLLLGGASAALVQRQRHMRELVAARSALQRAHAELERKVADRTSELTAANARLVQEVEERRRAERALRDAQTAMVQAGKLAAICQFATGIVHELNRPLAAIAALSGNAVRFLERGDVETASGNLERIRPLVERMGRLTGELKGFARKSSGEAGAVRVRKSFDNALFLLHHRVVHGRVAVSEEIDAALVVRCDPNRLDQVLVNLIGNALDAMDGRDDGRLELVAAAGPAGFARLEIRDNGPGFSDEWLQHAFEPFYTTKAPGTGLGLGLAISAGIVRDFGGELGAARRAAGGAVFSLTIPLATERAS</sequence>
<dbReference type="InterPro" id="IPR029151">
    <property type="entry name" value="Sensor-like_sf"/>
</dbReference>
<evidence type="ECO:0000256" key="2">
    <source>
        <dbReference type="ARBA" id="ARBA00004651"/>
    </source>
</evidence>
<name>A0ABT5JC27_RHOTP</name>
<evidence type="ECO:0000256" key="12">
    <source>
        <dbReference type="ARBA" id="ARBA00023012"/>
    </source>
</evidence>
<evidence type="ECO:0000313" key="17">
    <source>
        <dbReference type="Proteomes" id="UP001165652"/>
    </source>
</evidence>
<keyword evidence="7 14" id="KW-0812">Transmembrane</keyword>
<keyword evidence="10 16" id="KW-0067">ATP-binding</keyword>
<evidence type="ECO:0000256" key="8">
    <source>
        <dbReference type="ARBA" id="ARBA00022741"/>
    </source>
</evidence>
<accession>A0ABT5JC27</accession>
<reference evidence="16" key="2">
    <citation type="submission" date="2023-02" db="EMBL/GenBank/DDBJ databases">
        <authorList>
            <person name="Rayyan A."/>
            <person name="Meyer T."/>
            <person name="Kyndt J.A."/>
        </authorList>
    </citation>
    <scope>NUCLEOTIDE SEQUENCE</scope>
    <source>
        <strain evidence="16">DSM 9987</strain>
    </source>
</reference>
<dbReference type="RefSeq" id="WP_272778082.1">
    <property type="nucleotide sequence ID" value="NZ_JAQQLI010000025.1"/>
</dbReference>
<evidence type="ECO:0000256" key="11">
    <source>
        <dbReference type="ARBA" id="ARBA00022989"/>
    </source>
</evidence>
<comment type="caution">
    <text evidence="16">The sequence shown here is derived from an EMBL/GenBank/DDBJ whole genome shotgun (WGS) entry which is preliminary data.</text>
</comment>
<dbReference type="Pfam" id="PF02518">
    <property type="entry name" value="HATPase_c"/>
    <property type="match status" value="1"/>
</dbReference>
<dbReference type="PROSITE" id="PS50109">
    <property type="entry name" value="HIS_KIN"/>
    <property type="match status" value="1"/>
</dbReference>
<keyword evidence="17" id="KW-1185">Reference proteome</keyword>
<evidence type="ECO:0000256" key="5">
    <source>
        <dbReference type="ARBA" id="ARBA00022553"/>
    </source>
</evidence>
<dbReference type="SUPFAM" id="SSF47384">
    <property type="entry name" value="Homodimeric domain of signal transducing histidine kinase"/>
    <property type="match status" value="1"/>
</dbReference>
<keyword evidence="8" id="KW-0547">Nucleotide-binding</keyword>
<evidence type="ECO:0000256" key="9">
    <source>
        <dbReference type="ARBA" id="ARBA00022777"/>
    </source>
</evidence>
<evidence type="ECO:0000256" key="6">
    <source>
        <dbReference type="ARBA" id="ARBA00022679"/>
    </source>
</evidence>
<keyword evidence="9" id="KW-0418">Kinase</keyword>
<comment type="subcellular location">
    <subcellularLocation>
        <location evidence="2">Cell membrane</location>
        <topology evidence="2">Multi-pass membrane protein</topology>
    </subcellularLocation>
</comment>
<dbReference type="CDD" id="cd00082">
    <property type="entry name" value="HisKA"/>
    <property type="match status" value="1"/>
</dbReference>
<comment type="catalytic activity">
    <reaction evidence="1">
        <text>ATP + protein L-histidine = ADP + protein N-phospho-L-histidine.</text>
        <dbReference type="EC" id="2.7.13.3"/>
    </reaction>
</comment>
<dbReference type="PIRSF" id="PIRSF036431">
    <property type="entry name" value="STHK_DctB"/>
    <property type="match status" value="1"/>
</dbReference>
<feature type="transmembrane region" description="Helical" evidence="14">
    <location>
        <begin position="29"/>
        <end position="48"/>
    </location>
</feature>
<dbReference type="GO" id="GO:0005524">
    <property type="term" value="F:ATP binding"/>
    <property type="evidence" value="ECO:0007669"/>
    <property type="project" value="UniProtKB-KW"/>
</dbReference>
<dbReference type="InterPro" id="IPR003661">
    <property type="entry name" value="HisK_dim/P_dom"/>
</dbReference>
<reference evidence="16" key="1">
    <citation type="journal article" date="2023" name="Microbiol Resour">
        <title>Genome Sequences of Rhodoplanes serenus and Two Thermotolerant Strains, Rhodoplanes tepidamans and 'Rhodoplanes cryptolactis,' Further Refine the Genus.</title>
        <authorList>
            <person name="Rayyan A.A."/>
            <person name="Kyndt J.A."/>
        </authorList>
    </citation>
    <scope>NUCLEOTIDE SEQUENCE</scope>
    <source>
        <strain evidence="16">DSM 9987</strain>
    </source>
</reference>
<dbReference type="SMART" id="SM00388">
    <property type="entry name" value="HisKA"/>
    <property type="match status" value="1"/>
</dbReference>
<dbReference type="Gene3D" id="6.10.250.3020">
    <property type="match status" value="1"/>
</dbReference>
<evidence type="ECO:0000256" key="4">
    <source>
        <dbReference type="ARBA" id="ARBA00022475"/>
    </source>
</evidence>
<keyword evidence="11 14" id="KW-1133">Transmembrane helix</keyword>